<dbReference type="CDD" id="cd17557">
    <property type="entry name" value="REC_Rcp-like"/>
    <property type="match status" value="1"/>
</dbReference>
<dbReference type="PANTHER" id="PTHR44520:SF1">
    <property type="entry name" value="TWO-COMPONENT SYSTEM REGULATORY PROTEIN"/>
    <property type="match status" value="1"/>
</dbReference>
<reference evidence="3" key="1">
    <citation type="journal article" name="DNA Res.">
        <title>The physiological potential of anammox bacteria as revealed by their core genome structure.</title>
        <authorList>
            <person name="Okubo T."/>
            <person name="Toyoda A."/>
            <person name="Fukuhara K."/>
            <person name="Uchiyama I."/>
            <person name="Harigaya Y."/>
            <person name="Kuroiwa M."/>
            <person name="Suzuki T."/>
            <person name="Murakami Y."/>
            <person name="Suwa Y."/>
            <person name="Takami H."/>
        </authorList>
    </citation>
    <scope>NUCLEOTIDE SEQUENCE</scope>
    <source>
        <strain evidence="3">317325-2</strain>
    </source>
</reference>
<dbReference type="PANTHER" id="PTHR44520">
    <property type="entry name" value="RESPONSE REGULATOR RCP1-RELATED"/>
    <property type="match status" value="1"/>
</dbReference>
<accession>A0A809R8W2</accession>
<dbReference type="SUPFAM" id="SSF52172">
    <property type="entry name" value="CheY-like"/>
    <property type="match status" value="1"/>
</dbReference>
<evidence type="ECO:0000256" key="1">
    <source>
        <dbReference type="PROSITE-ProRule" id="PRU00169"/>
    </source>
</evidence>
<dbReference type="InterPro" id="IPR052893">
    <property type="entry name" value="TCS_response_regulator"/>
</dbReference>
<name>A0A809R8W2_9BACT</name>
<gene>
    <name evidence="3" type="ORF">NPRO_15350</name>
</gene>
<dbReference type="Pfam" id="PF00072">
    <property type="entry name" value="Response_reg"/>
    <property type="match status" value="1"/>
</dbReference>
<dbReference type="Proteomes" id="UP000662873">
    <property type="component" value="Chromosome"/>
</dbReference>
<sequence length="154" mass="17232">MTQTKRILLIEDNVDDERMTLRALRRTNIMNEVVVACDGQEAMRLLFGDDANPGVPREMESLSLIILDLQLPKVSGLEVLQRIRSTPHTLAIPVVALTSSEDPELLKQAYECGVNSFLKKPNSADEFDDVVVQCMMYWLLLNQLPSNHGHGIAS</sequence>
<proteinExistence type="predicted"/>
<organism evidence="3 4">
    <name type="scientific">Candidatus Nitrosymbiomonas proteolyticus</name>
    <dbReference type="NCBI Taxonomy" id="2608984"/>
    <lineage>
        <taxon>Bacteria</taxon>
        <taxon>Bacillati</taxon>
        <taxon>Armatimonadota</taxon>
        <taxon>Armatimonadota incertae sedis</taxon>
        <taxon>Candidatus Nitrosymbiomonas</taxon>
    </lineage>
</organism>
<dbReference type="Gene3D" id="3.40.50.2300">
    <property type="match status" value="1"/>
</dbReference>
<dbReference type="SMART" id="SM00448">
    <property type="entry name" value="REC"/>
    <property type="match status" value="1"/>
</dbReference>
<keyword evidence="1" id="KW-0597">Phosphoprotein</keyword>
<dbReference type="PROSITE" id="PS50110">
    <property type="entry name" value="RESPONSE_REGULATORY"/>
    <property type="match status" value="1"/>
</dbReference>
<dbReference type="InterPro" id="IPR011006">
    <property type="entry name" value="CheY-like_superfamily"/>
</dbReference>
<evidence type="ECO:0000313" key="4">
    <source>
        <dbReference type="Proteomes" id="UP000662873"/>
    </source>
</evidence>
<dbReference type="GO" id="GO:0000160">
    <property type="term" value="P:phosphorelay signal transduction system"/>
    <property type="evidence" value="ECO:0007669"/>
    <property type="project" value="InterPro"/>
</dbReference>
<feature type="domain" description="Response regulatory" evidence="2">
    <location>
        <begin position="6"/>
        <end position="135"/>
    </location>
</feature>
<dbReference type="AlphaFoldDB" id="A0A809R8W2"/>
<evidence type="ECO:0000259" key="2">
    <source>
        <dbReference type="PROSITE" id="PS50110"/>
    </source>
</evidence>
<dbReference type="EMBL" id="AP021858">
    <property type="protein sequence ID" value="BBO23940.1"/>
    <property type="molecule type" value="Genomic_DNA"/>
</dbReference>
<dbReference type="KEGG" id="npy:NPRO_15350"/>
<dbReference type="InterPro" id="IPR001789">
    <property type="entry name" value="Sig_transdc_resp-reg_receiver"/>
</dbReference>
<feature type="modified residue" description="4-aspartylphosphate" evidence="1">
    <location>
        <position position="68"/>
    </location>
</feature>
<evidence type="ECO:0000313" key="3">
    <source>
        <dbReference type="EMBL" id="BBO23940.1"/>
    </source>
</evidence>
<protein>
    <submittedName>
        <fullName evidence="3">Two-component system response regulator</fullName>
    </submittedName>
</protein>